<comment type="similarity">
    <text evidence="1">Belongs to the universal ribosomal protein uL6 family.</text>
</comment>
<accession>A0A2G2Z2Z2</accession>
<dbReference type="PANTHER" id="PTHR11655">
    <property type="entry name" value="60S/50S RIBOSOMAL PROTEIN L6/L9"/>
    <property type="match status" value="1"/>
</dbReference>
<dbReference type="AlphaFoldDB" id="A0A2G2Z2Z2"/>
<protein>
    <submittedName>
        <fullName evidence="4">60S ribosomal protein L9</fullName>
    </submittedName>
</protein>
<keyword evidence="2 4" id="KW-0689">Ribosomal protein</keyword>
<organism evidence="4 5">
    <name type="scientific">Capsicum annuum</name>
    <name type="common">Capsicum pepper</name>
    <dbReference type="NCBI Taxonomy" id="4072"/>
    <lineage>
        <taxon>Eukaryota</taxon>
        <taxon>Viridiplantae</taxon>
        <taxon>Streptophyta</taxon>
        <taxon>Embryophyta</taxon>
        <taxon>Tracheophyta</taxon>
        <taxon>Spermatophyta</taxon>
        <taxon>Magnoliopsida</taxon>
        <taxon>eudicotyledons</taxon>
        <taxon>Gunneridae</taxon>
        <taxon>Pentapetalae</taxon>
        <taxon>asterids</taxon>
        <taxon>lamiids</taxon>
        <taxon>Solanales</taxon>
        <taxon>Solanaceae</taxon>
        <taxon>Solanoideae</taxon>
        <taxon>Capsiceae</taxon>
        <taxon>Capsicum</taxon>
    </lineage>
</organism>
<dbReference type="EMBL" id="AYRZ02000007">
    <property type="protein sequence ID" value="PHT76343.1"/>
    <property type="molecule type" value="Genomic_DNA"/>
</dbReference>
<dbReference type="GO" id="GO:0003735">
    <property type="term" value="F:structural constituent of ribosome"/>
    <property type="evidence" value="ECO:0000318"/>
    <property type="project" value="GO_Central"/>
</dbReference>
<dbReference type="Gramene" id="PHT76343">
    <property type="protein sequence ID" value="PHT76343"/>
    <property type="gene ID" value="T459_19865"/>
</dbReference>
<reference evidence="4 5" key="1">
    <citation type="journal article" date="2014" name="Nat. Genet.">
        <title>Genome sequence of the hot pepper provides insights into the evolution of pungency in Capsicum species.</title>
        <authorList>
            <person name="Kim S."/>
            <person name="Park M."/>
            <person name="Yeom S.I."/>
            <person name="Kim Y.M."/>
            <person name="Lee J.M."/>
            <person name="Lee H.A."/>
            <person name="Seo E."/>
            <person name="Choi J."/>
            <person name="Cheong K."/>
            <person name="Kim K.T."/>
            <person name="Jung K."/>
            <person name="Lee G.W."/>
            <person name="Oh S.K."/>
            <person name="Bae C."/>
            <person name="Kim S.B."/>
            <person name="Lee H.Y."/>
            <person name="Kim S.Y."/>
            <person name="Kim M.S."/>
            <person name="Kang B.C."/>
            <person name="Jo Y.D."/>
            <person name="Yang H.B."/>
            <person name="Jeong H.J."/>
            <person name="Kang W.H."/>
            <person name="Kwon J.K."/>
            <person name="Shin C."/>
            <person name="Lim J.Y."/>
            <person name="Park J.H."/>
            <person name="Huh J.H."/>
            <person name="Kim J.S."/>
            <person name="Kim B.D."/>
            <person name="Cohen O."/>
            <person name="Paran I."/>
            <person name="Suh M.C."/>
            <person name="Lee S.B."/>
            <person name="Kim Y.K."/>
            <person name="Shin Y."/>
            <person name="Noh S.J."/>
            <person name="Park J."/>
            <person name="Seo Y.S."/>
            <person name="Kwon S.Y."/>
            <person name="Kim H.A."/>
            <person name="Park J.M."/>
            <person name="Kim H.J."/>
            <person name="Choi S.B."/>
            <person name="Bosland P.W."/>
            <person name="Reeves G."/>
            <person name="Jo S.H."/>
            <person name="Lee B.W."/>
            <person name="Cho H.T."/>
            <person name="Choi H.S."/>
            <person name="Lee M.S."/>
            <person name="Yu Y."/>
            <person name="Do Choi Y."/>
            <person name="Park B.S."/>
            <person name="van Deynze A."/>
            <person name="Ashrafi H."/>
            <person name="Hill T."/>
            <person name="Kim W.T."/>
            <person name="Pai H.S."/>
            <person name="Ahn H.K."/>
            <person name="Yeam I."/>
            <person name="Giovannoni J.J."/>
            <person name="Rose J.K."/>
            <person name="Sorensen I."/>
            <person name="Lee S.J."/>
            <person name="Kim R.W."/>
            <person name="Choi I.Y."/>
            <person name="Choi B.S."/>
            <person name="Lim J.S."/>
            <person name="Lee Y.H."/>
            <person name="Choi D."/>
        </authorList>
    </citation>
    <scope>NUCLEOTIDE SEQUENCE [LARGE SCALE GENOMIC DNA]</scope>
    <source>
        <strain evidence="5">cv. CM334</strain>
    </source>
</reference>
<dbReference type="Proteomes" id="UP000222542">
    <property type="component" value="Unassembled WGS sequence"/>
</dbReference>
<evidence type="ECO:0000256" key="1">
    <source>
        <dbReference type="ARBA" id="ARBA00009356"/>
    </source>
</evidence>
<dbReference type="STRING" id="4072.A0A2G2Z2Z2"/>
<evidence type="ECO:0000256" key="3">
    <source>
        <dbReference type="ARBA" id="ARBA00023274"/>
    </source>
</evidence>
<dbReference type="InterPro" id="IPR036789">
    <property type="entry name" value="Ribosomal_uL6-like_a/b-dom_sf"/>
</dbReference>
<dbReference type="InterPro" id="IPR000702">
    <property type="entry name" value="Ribosomal_uL6-like"/>
</dbReference>
<dbReference type="GO" id="GO:0002181">
    <property type="term" value="P:cytoplasmic translation"/>
    <property type="evidence" value="ECO:0000318"/>
    <property type="project" value="GO_Central"/>
</dbReference>
<evidence type="ECO:0000313" key="5">
    <source>
        <dbReference type="Proteomes" id="UP000222542"/>
    </source>
</evidence>
<dbReference type="GO" id="GO:0022625">
    <property type="term" value="C:cytosolic large ribosomal subunit"/>
    <property type="evidence" value="ECO:0000318"/>
    <property type="project" value="GO_Central"/>
</dbReference>
<gene>
    <name evidence="4" type="ORF">T459_19865</name>
</gene>
<keyword evidence="3" id="KW-0687">Ribonucleoprotein</keyword>
<comment type="caution">
    <text evidence="4">The sequence shown here is derived from an EMBL/GenBank/DDBJ whole genome shotgun (WGS) entry which is preliminary data.</text>
</comment>
<keyword evidence="5" id="KW-1185">Reference proteome</keyword>
<dbReference type="PANTHER" id="PTHR11655:SF49">
    <property type="entry name" value="60S RIBOSOMAL PROTEIN L9"/>
    <property type="match status" value="1"/>
</dbReference>
<evidence type="ECO:0000313" key="4">
    <source>
        <dbReference type="EMBL" id="PHT76343.1"/>
    </source>
</evidence>
<dbReference type="Gene3D" id="3.90.930.12">
    <property type="entry name" value="Ribosomal protein L6, alpha-beta domain"/>
    <property type="match status" value="2"/>
</dbReference>
<sequence length="199" mass="22887">MTMLLMPYHHPGALSQSVVTTLAYAKSLVKFDNNCDSLSQGWRLITNVVSHTSLQSPPDFNFFASILVADYCEETRQKKLNVDAWFGSRKTIDAIHTALSHVENLITSVTNSYRYKMRFVYAHFPINASITGGNKSIDMRNFLGEKKVRKVDMLEGVKLFDLRRSRMSFAFYTFYIFSFTVNIELHRCNLHCSSFQISK</sequence>
<dbReference type="GO" id="GO:0019843">
    <property type="term" value="F:rRNA binding"/>
    <property type="evidence" value="ECO:0007669"/>
    <property type="project" value="InterPro"/>
</dbReference>
<proteinExistence type="inferred from homology"/>
<reference evidence="4 5" key="2">
    <citation type="journal article" date="2017" name="Genome Biol.">
        <title>New reference genome sequences of hot pepper reveal the massive evolution of plant disease-resistance genes by retroduplication.</title>
        <authorList>
            <person name="Kim S."/>
            <person name="Park J."/>
            <person name="Yeom S.I."/>
            <person name="Kim Y.M."/>
            <person name="Seo E."/>
            <person name="Kim K.T."/>
            <person name="Kim M.S."/>
            <person name="Lee J.M."/>
            <person name="Cheong K."/>
            <person name="Shin H.S."/>
            <person name="Kim S.B."/>
            <person name="Han K."/>
            <person name="Lee J."/>
            <person name="Park M."/>
            <person name="Lee H.A."/>
            <person name="Lee H.Y."/>
            <person name="Lee Y."/>
            <person name="Oh S."/>
            <person name="Lee J.H."/>
            <person name="Choi E."/>
            <person name="Choi E."/>
            <person name="Lee S.E."/>
            <person name="Jeon J."/>
            <person name="Kim H."/>
            <person name="Choi G."/>
            <person name="Song H."/>
            <person name="Lee J."/>
            <person name="Lee S.C."/>
            <person name="Kwon J.K."/>
            <person name="Lee H.Y."/>
            <person name="Koo N."/>
            <person name="Hong Y."/>
            <person name="Kim R.W."/>
            <person name="Kang W.H."/>
            <person name="Huh J.H."/>
            <person name="Kang B.C."/>
            <person name="Yang T.J."/>
            <person name="Lee Y.H."/>
            <person name="Bennetzen J.L."/>
            <person name="Choi D."/>
        </authorList>
    </citation>
    <scope>NUCLEOTIDE SEQUENCE [LARGE SCALE GENOMIC DNA]</scope>
    <source>
        <strain evidence="5">cv. CM334</strain>
    </source>
</reference>
<name>A0A2G2Z2Z2_CAPAN</name>
<dbReference type="SUPFAM" id="SSF56053">
    <property type="entry name" value="Ribosomal protein L6"/>
    <property type="match status" value="1"/>
</dbReference>
<evidence type="ECO:0000256" key="2">
    <source>
        <dbReference type="ARBA" id="ARBA00022980"/>
    </source>
</evidence>